<reference evidence="2 3" key="1">
    <citation type="submission" date="2023-01" db="EMBL/GenBank/DDBJ databases">
        <authorList>
            <person name="Whitehead M."/>
        </authorList>
    </citation>
    <scope>NUCLEOTIDE SEQUENCE [LARGE SCALE GENOMIC DNA]</scope>
</reference>
<proteinExistence type="predicted"/>
<feature type="domain" description="MULE transposase" evidence="1">
    <location>
        <begin position="185"/>
        <end position="278"/>
    </location>
</feature>
<dbReference type="Gene3D" id="2.20.25.240">
    <property type="match status" value="1"/>
</dbReference>
<keyword evidence="3" id="KW-1185">Reference proteome</keyword>
<protein>
    <recommendedName>
        <fullName evidence="1">MULE transposase domain-containing protein</fullName>
    </recommendedName>
</protein>
<dbReference type="AlphaFoldDB" id="A0AAV0VV23"/>
<evidence type="ECO:0000313" key="2">
    <source>
        <dbReference type="EMBL" id="CAI6347434.1"/>
    </source>
</evidence>
<sequence length="445" mass="52128">MDNIGYKYYKNISRNKKIYLVCENQKNNAEFCPSTVIVSVDINENWLRSNIRHNHFPPIVDIPVAHLRRSIGIAGTTTGRQSNSIRHIYNNEIVENPDRAKNYTFLQCQSRVRRMRQCRRPQSVDTIEELSNILSLEQNKSYSSTLQRPPSRFFQETFEVVGVIFFNLDAIQKYQHELLSVNIAGVDGTFKTGPKRPPQFNKGCLLTFHVLFKNVVYALTSKMTDAAYKSFFRVVRRVLPLNYAQITIITDYERALMTAVKSVFLESKLRGCWFHFCQSVIRYCRRSLNSVFHLFQNNPEANRVLRMVLALPHLPAEMNITTVFGSDIRTNNYLESFHRTLLSQIGRHPNIWDYLLRLLLIENQYYVEMDQARRNHSIRNSVTRVNRADATYRIKNYIQILDEDNDILMFLRRAGHTMDGYNQGQVGPRPLVCYHLQNIHVPKFY</sequence>
<evidence type="ECO:0000313" key="3">
    <source>
        <dbReference type="Proteomes" id="UP001160148"/>
    </source>
</evidence>
<gene>
    <name evidence="2" type="ORF">MEUPH1_LOCUS4225</name>
</gene>
<evidence type="ECO:0000259" key="1">
    <source>
        <dbReference type="Pfam" id="PF10551"/>
    </source>
</evidence>
<dbReference type="EMBL" id="CARXXK010000001">
    <property type="protein sequence ID" value="CAI6347434.1"/>
    <property type="molecule type" value="Genomic_DNA"/>
</dbReference>
<organism evidence="2 3">
    <name type="scientific">Macrosiphum euphorbiae</name>
    <name type="common">potato aphid</name>
    <dbReference type="NCBI Taxonomy" id="13131"/>
    <lineage>
        <taxon>Eukaryota</taxon>
        <taxon>Metazoa</taxon>
        <taxon>Ecdysozoa</taxon>
        <taxon>Arthropoda</taxon>
        <taxon>Hexapoda</taxon>
        <taxon>Insecta</taxon>
        <taxon>Pterygota</taxon>
        <taxon>Neoptera</taxon>
        <taxon>Paraneoptera</taxon>
        <taxon>Hemiptera</taxon>
        <taxon>Sternorrhyncha</taxon>
        <taxon>Aphidomorpha</taxon>
        <taxon>Aphidoidea</taxon>
        <taxon>Aphididae</taxon>
        <taxon>Macrosiphini</taxon>
        <taxon>Macrosiphum</taxon>
    </lineage>
</organism>
<accession>A0AAV0VV23</accession>
<dbReference type="InterPro" id="IPR018289">
    <property type="entry name" value="MULE_transposase_dom"/>
</dbReference>
<dbReference type="Pfam" id="PF10551">
    <property type="entry name" value="MULE"/>
    <property type="match status" value="1"/>
</dbReference>
<comment type="caution">
    <text evidence="2">The sequence shown here is derived from an EMBL/GenBank/DDBJ whole genome shotgun (WGS) entry which is preliminary data.</text>
</comment>
<name>A0AAV0VV23_9HEMI</name>
<dbReference type="Proteomes" id="UP001160148">
    <property type="component" value="Unassembled WGS sequence"/>
</dbReference>